<accession>A0A5C5U4U0</accession>
<sequence>MRSGNPVLKESTFLDLGSGAVVSRDGDAMTLNGTVNKTGFLLLLTVLTAAFAWSQALGPDGTPAPGFAAYVWGGAIGGLVLAIVTAFKKEWSPVTAPLYALVEGFFLGAISALYNHLYEGIVMQAVMLTFGTLFALLFAYRSGLIKATENFKLGVVAATGGIALVYLATIALGFFGIRIPLIHESGLIGIGFSLFVIVIAALNLVLDFDFIESGVEHGAPKYMEWYGAFGLMVTLVWLYIEFLRLLAKLQSRD</sequence>
<name>A0A5C5U4U0_9GAMM</name>
<dbReference type="InterPro" id="IPR010539">
    <property type="entry name" value="BaxI_1-like"/>
</dbReference>
<organism evidence="2 3">
    <name type="scientific">Luteimonas marina</name>
    <dbReference type="NCBI Taxonomy" id="488485"/>
    <lineage>
        <taxon>Bacteria</taxon>
        <taxon>Pseudomonadati</taxon>
        <taxon>Pseudomonadota</taxon>
        <taxon>Gammaproteobacteria</taxon>
        <taxon>Lysobacterales</taxon>
        <taxon>Lysobacteraceae</taxon>
        <taxon>Luteimonas</taxon>
    </lineage>
</organism>
<feature type="transmembrane region" description="Helical" evidence="1">
    <location>
        <begin position="121"/>
        <end position="141"/>
    </location>
</feature>
<protein>
    <submittedName>
        <fullName evidence="2">Bax inhibitor-1/YccA family protein</fullName>
    </submittedName>
</protein>
<feature type="transmembrane region" description="Helical" evidence="1">
    <location>
        <begin position="187"/>
        <end position="206"/>
    </location>
</feature>
<feature type="transmembrane region" description="Helical" evidence="1">
    <location>
        <begin position="39"/>
        <end position="57"/>
    </location>
</feature>
<feature type="transmembrane region" description="Helical" evidence="1">
    <location>
        <begin position="94"/>
        <end position="114"/>
    </location>
</feature>
<proteinExistence type="predicted"/>
<keyword evidence="1" id="KW-1133">Transmembrane helix</keyword>
<dbReference type="OrthoDB" id="116480at2"/>
<feature type="transmembrane region" description="Helical" evidence="1">
    <location>
        <begin position="69"/>
        <end position="88"/>
    </location>
</feature>
<dbReference type="PANTHER" id="PTHR41282:SF1">
    <property type="entry name" value="CONSERVED TRANSMEMBRANE PROTEIN-RELATED"/>
    <property type="match status" value="1"/>
</dbReference>
<dbReference type="Pfam" id="PF12811">
    <property type="entry name" value="BaxI_1"/>
    <property type="match status" value="1"/>
</dbReference>
<dbReference type="EMBL" id="VOHK01000003">
    <property type="protein sequence ID" value="TWT21383.1"/>
    <property type="molecule type" value="Genomic_DNA"/>
</dbReference>
<dbReference type="PANTHER" id="PTHR41282">
    <property type="entry name" value="CONSERVED TRANSMEMBRANE PROTEIN-RELATED"/>
    <property type="match status" value="1"/>
</dbReference>
<dbReference type="Proteomes" id="UP000319980">
    <property type="component" value="Unassembled WGS sequence"/>
</dbReference>
<feature type="transmembrane region" description="Helical" evidence="1">
    <location>
        <begin position="153"/>
        <end position="175"/>
    </location>
</feature>
<dbReference type="PIRSF" id="PIRSF009160">
    <property type="entry name" value="UCP009160"/>
    <property type="match status" value="1"/>
</dbReference>
<comment type="caution">
    <text evidence="2">The sequence shown here is derived from an EMBL/GenBank/DDBJ whole genome shotgun (WGS) entry which is preliminary data.</text>
</comment>
<gene>
    <name evidence="2" type="ORF">FQY83_08510</name>
</gene>
<keyword evidence="1" id="KW-0472">Membrane</keyword>
<reference evidence="2 3" key="1">
    <citation type="journal article" date="2008" name="Int. J. Syst. Evol. Microbiol.">
        <title>Luteimonas marina sp. nov., isolated from seawater.</title>
        <authorList>
            <person name="Baik K.S."/>
            <person name="Park S.C."/>
            <person name="Kim M.S."/>
            <person name="Kim E.M."/>
            <person name="Park C."/>
            <person name="Chun J."/>
            <person name="Seong C.N."/>
        </authorList>
    </citation>
    <scope>NUCLEOTIDE SEQUENCE [LARGE SCALE GENOMIC DNA]</scope>
    <source>
        <strain evidence="2 3">FR1330</strain>
    </source>
</reference>
<feature type="transmembrane region" description="Helical" evidence="1">
    <location>
        <begin position="226"/>
        <end position="247"/>
    </location>
</feature>
<evidence type="ECO:0000313" key="2">
    <source>
        <dbReference type="EMBL" id="TWT21383.1"/>
    </source>
</evidence>
<evidence type="ECO:0000256" key="1">
    <source>
        <dbReference type="SAM" id="Phobius"/>
    </source>
</evidence>
<keyword evidence="1" id="KW-0812">Transmembrane</keyword>
<dbReference type="RefSeq" id="WP_146387055.1">
    <property type="nucleotide sequence ID" value="NZ_VOHK01000003.1"/>
</dbReference>
<keyword evidence="3" id="KW-1185">Reference proteome</keyword>
<dbReference type="AlphaFoldDB" id="A0A5C5U4U0"/>
<evidence type="ECO:0000313" key="3">
    <source>
        <dbReference type="Proteomes" id="UP000319980"/>
    </source>
</evidence>